<keyword evidence="6 8" id="KW-0472">Membrane</keyword>
<dbReference type="Proteomes" id="UP000281708">
    <property type="component" value="Unassembled WGS sequence"/>
</dbReference>
<sequence length="286" mass="31665">MAEVDLRRSLPLHLTWLAGLAMTWLTWTDAQDNRLGRDSHAYWVALQGDHLYANAPGTVDAFNYSPAFAQLLSPFGHLPWPVFGLGFAALVVVGFVHLFRPLGWRWVFPLLLCCTPEIVSGNVFWVLALVAAYGLRYPALWAFPLLTKVTPGLGPLWFALRREWRPLLVSLVTTALVAGVSFAIAPHAWVGWLRFMSHHFRGTSAPTGSDLFPSLLVRLPVALTLLVWCALTDRRWGLPAAMALATPVSGIAMFTILAALPRLAREQERGTVEPWARSRQPAVTPS</sequence>
<keyword evidence="5 8" id="KW-1133">Transmembrane helix</keyword>
<comment type="subcellular location">
    <subcellularLocation>
        <location evidence="1">Cell membrane</location>
        <topology evidence="1">Multi-pass membrane protein</topology>
    </subcellularLocation>
</comment>
<feature type="transmembrane region" description="Helical" evidence="8">
    <location>
        <begin position="211"/>
        <end position="231"/>
    </location>
</feature>
<dbReference type="RefSeq" id="WP_121807417.1">
    <property type="nucleotide sequence ID" value="NZ_RDBE01000010.1"/>
</dbReference>
<dbReference type="InterPro" id="IPR018584">
    <property type="entry name" value="GT87"/>
</dbReference>
<evidence type="ECO:0000256" key="1">
    <source>
        <dbReference type="ARBA" id="ARBA00004651"/>
    </source>
</evidence>
<feature type="transmembrane region" description="Helical" evidence="8">
    <location>
        <begin position="139"/>
        <end position="160"/>
    </location>
</feature>
<dbReference type="AlphaFoldDB" id="A0A3L8NYR3"/>
<feature type="transmembrane region" description="Helical" evidence="8">
    <location>
        <begin position="167"/>
        <end position="191"/>
    </location>
</feature>
<comment type="caution">
    <text evidence="9">The sequence shown here is derived from an EMBL/GenBank/DDBJ whole genome shotgun (WGS) entry which is preliminary data.</text>
</comment>
<reference evidence="9 10" key="1">
    <citation type="submission" date="2018-10" db="EMBL/GenBank/DDBJ databases">
        <title>Marmoricola sp. 4Q3S-7 whole genome shotgun sequence.</title>
        <authorList>
            <person name="Li F."/>
        </authorList>
    </citation>
    <scope>NUCLEOTIDE SEQUENCE [LARGE SCALE GENOMIC DNA]</scope>
    <source>
        <strain evidence="9 10">4Q3S-7</strain>
    </source>
</reference>
<keyword evidence="10" id="KW-1185">Reference proteome</keyword>
<feature type="transmembrane region" description="Helical" evidence="8">
    <location>
        <begin position="78"/>
        <end position="99"/>
    </location>
</feature>
<gene>
    <name evidence="9" type="ORF">D9V37_17520</name>
</gene>
<evidence type="ECO:0000256" key="4">
    <source>
        <dbReference type="ARBA" id="ARBA00022692"/>
    </source>
</evidence>
<dbReference type="OrthoDB" id="3785315at2"/>
<evidence type="ECO:0000313" key="10">
    <source>
        <dbReference type="Proteomes" id="UP000281708"/>
    </source>
</evidence>
<dbReference type="EMBL" id="RDBE01000010">
    <property type="protein sequence ID" value="RLV47911.1"/>
    <property type="molecule type" value="Genomic_DNA"/>
</dbReference>
<accession>A0A3L8NYR3</accession>
<dbReference type="GO" id="GO:0005886">
    <property type="term" value="C:plasma membrane"/>
    <property type="evidence" value="ECO:0007669"/>
    <property type="project" value="UniProtKB-SubCell"/>
</dbReference>
<comment type="similarity">
    <text evidence="7">Belongs to the glycosyltransferase 87 family.</text>
</comment>
<evidence type="ECO:0000256" key="7">
    <source>
        <dbReference type="ARBA" id="ARBA00024033"/>
    </source>
</evidence>
<evidence type="ECO:0000256" key="5">
    <source>
        <dbReference type="ARBA" id="ARBA00022989"/>
    </source>
</evidence>
<protein>
    <submittedName>
        <fullName evidence="9">DUF2029 domain-containing protein</fullName>
    </submittedName>
</protein>
<dbReference type="Pfam" id="PF09594">
    <property type="entry name" value="GT87"/>
    <property type="match status" value="1"/>
</dbReference>
<evidence type="ECO:0000256" key="2">
    <source>
        <dbReference type="ARBA" id="ARBA00022475"/>
    </source>
</evidence>
<keyword evidence="4 8" id="KW-0812">Transmembrane</keyword>
<proteinExistence type="inferred from homology"/>
<dbReference type="GO" id="GO:0016758">
    <property type="term" value="F:hexosyltransferase activity"/>
    <property type="evidence" value="ECO:0007669"/>
    <property type="project" value="InterPro"/>
</dbReference>
<evidence type="ECO:0000256" key="3">
    <source>
        <dbReference type="ARBA" id="ARBA00022679"/>
    </source>
</evidence>
<keyword evidence="2" id="KW-1003">Cell membrane</keyword>
<evidence type="ECO:0000256" key="6">
    <source>
        <dbReference type="ARBA" id="ARBA00023136"/>
    </source>
</evidence>
<name>A0A3L8NYR3_9ACTN</name>
<feature type="transmembrane region" description="Helical" evidence="8">
    <location>
        <begin position="106"/>
        <end position="133"/>
    </location>
</feature>
<organism evidence="9 10">
    <name type="scientific">Nocardioides mangrovicus</name>
    <dbReference type="NCBI Taxonomy" id="2478913"/>
    <lineage>
        <taxon>Bacteria</taxon>
        <taxon>Bacillati</taxon>
        <taxon>Actinomycetota</taxon>
        <taxon>Actinomycetes</taxon>
        <taxon>Propionibacteriales</taxon>
        <taxon>Nocardioidaceae</taxon>
        <taxon>Nocardioides</taxon>
    </lineage>
</organism>
<keyword evidence="3" id="KW-0808">Transferase</keyword>
<feature type="transmembrane region" description="Helical" evidence="8">
    <location>
        <begin position="238"/>
        <end position="260"/>
    </location>
</feature>
<evidence type="ECO:0000313" key="9">
    <source>
        <dbReference type="EMBL" id="RLV47911.1"/>
    </source>
</evidence>
<evidence type="ECO:0000256" key="8">
    <source>
        <dbReference type="SAM" id="Phobius"/>
    </source>
</evidence>